<evidence type="ECO:0000313" key="1">
    <source>
        <dbReference type="EMBL" id="KIM89587.1"/>
    </source>
</evidence>
<dbReference type="HOGENOM" id="CLU_111657_0_0_1"/>
<dbReference type="EMBL" id="KN832974">
    <property type="protein sequence ID" value="KIM89587.1"/>
    <property type="molecule type" value="Genomic_DNA"/>
</dbReference>
<dbReference type="Proteomes" id="UP000054166">
    <property type="component" value="Unassembled WGS sequence"/>
</dbReference>
<reference evidence="2" key="2">
    <citation type="submission" date="2015-01" db="EMBL/GenBank/DDBJ databases">
        <title>Evolutionary Origins and Diversification of the Mycorrhizal Mutualists.</title>
        <authorList>
            <consortium name="DOE Joint Genome Institute"/>
            <consortium name="Mycorrhizal Genomics Consortium"/>
            <person name="Kohler A."/>
            <person name="Kuo A."/>
            <person name="Nagy L.G."/>
            <person name="Floudas D."/>
            <person name="Copeland A."/>
            <person name="Barry K.W."/>
            <person name="Cichocki N."/>
            <person name="Veneault-Fourrey C."/>
            <person name="LaButti K."/>
            <person name="Lindquist E.A."/>
            <person name="Lipzen A."/>
            <person name="Lundell T."/>
            <person name="Morin E."/>
            <person name="Murat C."/>
            <person name="Riley R."/>
            <person name="Ohm R."/>
            <person name="Sun H."/>
            <person name="Tunlid A."/>
            <person name="Henrissat B."/>
            <person name="Grigoriev I.V."/>
            <person name="Hibbett D.S."/>
            <person name="Martin F."/>
        </authorList>
    </citation>
    <scope>NUCLEOTIDE SEQUENCE [LARGE SCALE GENOMIC DNA]</scope>
    <source>
        <strain evidence="2">F 1598</strain>
    </source>
</reference>
<organism evidence="1 2">
    <name type="scientific">Piloderma croceum (strain F 1598)</name>
    <dbReference type="NCBI Taxonomy" id="765440"/>
    <lineage>
        <taxon>Eukaryota</taxon>
        <taxon>Fungi</taxon>
        <taxon>Dikarya</taxon>
        <taxon>Basidiomycota</taxon>
        <taxon>Agaricomycotina</taxon>
        <taxon>Agaricomycetes</taxon>
        <taxon>Agaricomycetidae</taxon>
        <taxon>Atheliales</taxon>
        <taxon>Atheliaceae</taxon>
        <taxon>Piloderma</taxon>
    </lineage>
</organism>
<dbReference type="AlphaFoldDB" id="A0A0C3CIM3"/>
<name>A0A0C3CIM3_PILCF</name>
<keyword evidence="2" id="KW-1185">Reference proteome</keyword>
<reference evidence="1 2" key="1">
    <citation type="submission" date="2014-04" db="EMBL/GenBank/DDBJ databases">
        <authorList>
            <consortium name="DOE Joint Genome Institute"/>
            <person name="Kuo A."/>
            <person name="Tarkka M."/>
            <person name="Buscot F."/>
            <person name="Kohler A."/>
            <person name="Nagy L.G."/>
            <person name="Floudas D."/>
            <person name="Copeland A."/>
            <person name="Barry K.W."/>
            <person name="Cichocki N."/>
            <person name="Veneault-Fourrey C."/>
            <person name="LaButti K."/>
            <person name="Lindquist E.A."/>
            <person name="Lipzen A."/>
            <person name="Lundell T."/>
            <person name="Morin E."/>
            <person name="Murat C."/>
            <person name="Sun H."/>
            <person name="Tunlid A."/>
            <person name="Henrissat B."/>
            <person name="Grigoriev I.V."/>
            <person name="Hibbett D.S."/>
            <person name="Martin F."/>
            <person name="Nordberg H.P."/>
            <person name="Cantor M.N."/>
            <person name="Hua S.X."/>
        </authorList>
    </citation>
    <scope>NUCLEOTIDE SEQUENCE [LARGE SCALE GENOMIC DNA]</scope>
    <source>
        <strain evidence="1 2">F 1598</strain>
    </source>
</reference>
<sequence length="175" mass="19561">MPKVSSTKNSADVPSIFLAKISAQQLHSHLRQVTQSRNTSETDVDALLTALNRLGISMALSHAAAKDNTLMHCVRCHKEYLERENGMESCKIEHNWEDGIHWGNGCRYQCESCGEYIKERSPGYGFDNETMCFTSTHTTDVDDVDFEEISADTCEENGCKPNNSQESVVKAEGKH</sequence>
<accession>A0A0C3CIM3</accession>
<protein>
    <submittedName>
        <fullName evidence="1">Uncharacterized protein</fullName>
    </submittedName>
</protein>
<gene>
    <name evidence="1" type="ORF">PILCRDRAFT_1931</name>
</gene>
<proteinExistence type="predicted"/>
<dbReference type="InParanoid" id="A0A0C3CIM3"/>
<evidence type="ECO:0000313" key="2">
    <source>
        <dbReference type="Proteomes" id="UP000054166"/>
    </source>
</evidence>
<dbReference type="OrthoDB" id="3245731at2759"/>